<evidence type="ECO:0000313" key="3">
    <source>
        <dbReference type="EMBL" id="QNF35466.1"/>
    </source>
</evidence>
<dbReference type="AlphaFoldDB" id="A0A7G7GE82"/>
<dbReference type="PANTHER" id="PTHR42754:SF1">
    <property type="entry name" value="LIPOPROTEIN"/>
    <property type="match status" value="1"/>
</dbReference>
<proteinExistence type="predicted"/>
<dbReference type="SUPFAM" id="SSF49299">
    <property type="entry name" value="PKD domain"/>
    <property type="match status" value="2"/>
</dbReference>
<dbReference type="NCBIfam" id="TIGR04183">
    <property type="entry name" value="Por_Secre_tail"/>
    <property type="match status" value="1"/>
</dbReference>
<evidence type="ECO:0000259" key="2">
    <source>
        <dbReference type="SMART" id="SM00089"/>
    </source>
</evidence>
<dbReference type="InterPro" id="IPR022409">
    <property type="entry name" value="PKD/Chitinase_dom"/>
</dbReference>
<feature type="domain" description="PKD/Chitinase" evidence="2">
    <location>
        <begin position="599"/>
        <end position="688"/>
    </location>
</feature>
<keyword evidence="4" id="KW-1185">Reference proteome</keyword>
<sequence length="1009" mass="105626">MKKIFTRASLIILASFHFANTGFAQDGLSKVWDKTYGGSKADILQIHLPTKDGGFILGGTSDSPVSGNKSVDVKGKQDFWIIKLDAAGNKQWDKTLGGSGSDYLQAIQQTNDGGYILGGSSDSPVSGDRTAAAAGKQDFWVVKLDATGNKTWDKAYGGNSNDYLKSVVQTKEGGYILGGISESPVSGKTGFNKTAASKGEHDYWLVKIDVNGAKTWDKTIGGSSFDYLQTVQQTTDGGYILGGHSFSPAGGNKSAASKGYGDFWIVKTDAAGNVQWDKTLGGNLDEIFTSMVLTNDGGYLAGGVSKSAVGGDKSAASKGFGDYWIVKLDAAGAKKWDKTIGGTNNDYLQSVISTVDGGYLLGGTSSSPISGDKTTDTNGNADYWIVKVDANGAKKWDKTFGGAGYDNLQSIQQTSTGAYILAGTSNSATGTQKLAVAKGETDFWIINTAVNGTEQPPVVEKPVVDQKVESFTLVNADTDQDLFTLTDGTTLNLATLPTRNLNIRANTSTNTVDSVSFRLSGAENKNYAEATAPFVLFGTVGNDYNAWTPTVGTYQLQGNIYSAAMDSDTVGTSLTIAFTVTDQTDSTKTQNPVVNQNPVANAGTDITITQPTSTVALNGSATDVNGTITGYTWSQVSGPTTASFNSKTIAQPIVGGLTAGTYVFNLVATNNLNLTSAGDQVTVTVNTAPSLPVANAGADITITLPTNSVTLTGSATDAKATISGYTWSQVSGPSTASFSSKTTAKPVVSNLTAGTYVFSLVATNSQKAVSLADQVTIVVNNKVTTNSQLVFTLVNADTDKDILTLKDGATLNLATLPTKNLNIRVNADAATVKSIKLALSGKWTVNKTETAPYTLFGDEKKSDGSINYGGVVFSLGDYTLKASPYSGTNASGTAGTSATIKFKVINQAASKVASANATLQTATAVSLSNYPNPFQGQTTIQFTSAQSQDYKLEVYDLSGNLVKTLKTAKAVAGENVQVTWNASQNKEGIYIIRLTTKNDVQHLRVILGK</sequence>
<reference evidence="3 4" key="1">
    <citation type="journal article" date="2018" name="Int. J. Syst. Evol. Microbiol.">
        <title>Adhaeribacter swui sp. nov., isolated from wet mud.</title>
        <authorList>
            <person name="Kim D.U."/>
            <person name="Kim K.W."/>
            <person name="Kang M.S."/>
            <person name="Kim J.Y."/>
            <person name="Jang J.H."/>
            <person name="Kim M.K."/>
        </authorList>
    </citation>
    <scope>NUCLEOTIDE SEQUENCE [LARGE SCALE GENOMIC DNA]</scope>
    <source>
        <strain evidence="3 4">KCTC 52873</strain>
    </source>
</reference>
<dbReference type="Pfam" id="PF22352">
    <property type="entry name" value="K319L-like_PKD"/>
    <property type="match status" value="2"/>
</dbReference>
<feature type="domain" description="PKD/Chitinase" evidence="2">
    <location>
        <begin position="693"/>
        <end position="782"/>
    </location>
</feature>
<dbReference type="SMART" id="SM00089">
    <property type="entry name" value="PKD"/>
    <property type="match status" value="2"/>
</dbReference>
<dbReference type="PANTHER" id="PTHR42754">
    <property type="entry name" value="ENDOGLUCANASE"/>
    <property type="match status" value="1"/>
</dbReference>
<dbReference type="RefSeq" id="WP_185271957.1">
    <property type="nucleotide sequence ID" value="NZ_CP055156.1"/>
</dbReference>
<protein>
    <submittedName>
        <fullName evidence="3">T9SS type A sorting domain-containing protein</fullName>
    </submittedName>
</protein>
<dbReference type="Pfam" id="PF18962">
    <property type="entry name" value="Por_Secre_tail"/>
    <property type="match status" value="1"/>
</dbReference>
<dbReference type="EMBL" id="CP055156">
    <property type="protein sequence ID" value="QNF35466.1"/>
    <property type="molecule type" value="Genomic_DNA"/>
</dbReference>
<name>A0A7G7GE82_9BACT</name>
<gene>
    <name evidence="3" type="ORF">HUW51_23165</name>
</gene>
<accession>A0A7G7GE82</accession>
<dbReference type="KEGG" id="aswu:HUW51_23165"/>
<evidence type="ECO:0000256" key="1">
    <source>
        <dbReference type="SAM" id="SignalP"/>
    </source>
</evidence>
<dbReference type="Proteomes" id="UP000515237">
    <property type="component" value="Chromosome"/>
</dbReference>
<dbReference type="InterPro" id="IPR035986">
    <property type="entry name" value="PKD_dom_sf"/>
</dbReference>
<dbReference type="InterPro" id="IPR026444">
    <property type="entry name" value="Secre_tail"/>
</dbReference>
<feature type="chain" id="PRO_5028860192" evidence="1">
    <location>
        <begin position="25"/>
        <end position="1009"/>
    </location>
</feature>
<evidence type="ECO:0000313" key="4">
    <source>
        <dbReference type="Proteomes" id="UP000515237"/>
    </source>
</evidence>
<keyword evidence="1" id="KW-0732">Signal</keyword>
<dbReference type="Gene3D" id="2.60.40.10">
    <property type="entry name" value="Immunoglobulins"/>
    <property type="match status" value="2"/>
</dbReference>
<organism evidence="3 4">
    <name type="scientific">Adhaeribacter swui</name>
    <dbReference type="NCBI Taxonomy" id="2086471"/>
    <lineage>
        <taxon>Bacteria</taxon>
        <taxon>Pseudomonadati</taxon>
        <taxon>Bacteroidota</taxon>
        <taxon>Cytophagia</taxon>
        <taxon>Cytophagales</taxon>
        <taxon>Hymenobacteraceae</taxon>
        <taxon>Adhaeribacter</taxon>
    </lineage>
</organism>
<dbReference type="InterPro" id="IPR013783">
    <property type="entry name" value="Ig-like_fold"/>
</dbReference>
<dbReference type="Gene3D" id="2.60.40.4070">
    <property type="match status" value="1"/>
</dbReference>
<feature type="signal peptide" evidence="1">
    <location>
        <begin position="1"/>
        <end position="24"/>
    </location>
</feature>